<accession>A0A0K0GHC3</accession>
<dbReference type="Proteomes" id="UP000001740">
    <property type="component" value="Chromosome"/>
</dbReference>
<gene>
    <name evidence="2" type="ordered locus">PXO_04296</name>
</gene>
<dbReference type="HOGENOM" id="CLU_3190695_0_0_6"/>
<feature type="region of interest" description="Disordered" evidence="1">
    <location>
        <begin position="1"/>
        <end position="23"/>
    </location>
</feature>
<dbReference type="EMBL" id="CP000967">
    <property type="protein sequence ID" value="ACD57573.1"/>
    <property type="molecule type" value="Genomic_DNA"/>
</dbReference>
<protein>
    <submittedName>
        <fullName evidence="2">Uncharacterized protein</fullName>
    </submittedName>
</protein>
<evidence type="ECO:0000256" key="1">
    <source>
        <dbReference type="SAM" id="MobiDB-lite"/>
    </source>
</evidence>
<dbReference type="AlphaFoldDB" id="A0A0K0GHC3"/>
<dbReference type="KEGG" id="xop:PXO_04296"/>
<evidence type="ECO:0000313" key="2">
    <source>
        <dbReference type="EMBL" id="ACD57573.1"/>
    </source>
</evidence>
<proteinExistence type="predicted"/>
<organism evidence="2 3">
    <name type="scientific">Xanthomonas oryzae pv. oryzae (strain PXO99A)</name>
    <dbReference type="NCBI Taxonomy" id="360094"/>
    <lineage>
        <taxon>Bacteria</taxon>
        <taxon>Pseudomonadati</taxon>
        <taxon>Pseudomonadota</taxon>
        <taxon>Gammaproteobacteria</taxon>
        <taxon>Lysobacterales</taxon>
        <taxon>Lysobacteraceae</taxon>
        <taxon>Xanthomonas</taxon>
    </lineage>
</organism>
<name>A0A0K0GHC3_XANOP</name>
<evidence type="ECO:0000313" key="3">
    <source>
        <dbReference type="Proteomes" id="UP000001740"/>
    </source>
</evidence>
<sequence>MLCYQRPAAGLAHASAESNRSHEYAPIFQNSRARPDLEQAAQLLQA</sequence>
<reference evidence="2 3" key="1">
    <citation type="journal article" date="2008" name="BMC Genomics">
        <title>Genome sequence and rapid evolution of the rice pathogen Xanthomonas oryzae pv. oryzae PXO99A.</title>
        <authorList>
            <person name="Salzberg S.L."/>
            <person name="Sommer D.D."/>
            <person name="Schatz M.C."/>
            <person name="Phillippy A.M."/>
            <person name="Rabinowicz P.D."/>
            <person name="Tsuge S."/>
            <person name="Furutani A."/>
            <person name="Ochiai H."/>
            <person name="Delcher A.L."/>
            <person name="Kelley D."/>
            <person name="Madupu R."/>
            <person name="Puiu D."/>
            <person name="Radune D."/>
            <person name="Shumway M."/>
            <person name="Trapnell C."/>
            <person name="Aparna G."/>
            <person name="Jha G."/>
            <person name="Pandey A."/>
            <person name="Patil P.B."/>
            <person name="Ishihara H."/>
            <person name="Meyer D.F."/>
            <person name="Szurek B."/>
            <person name="Verdier V."/>
            <person name="Koebnik R."/>
            <person name="Dow J.M."/>
            <person name="Ryan R.P."/>
            <person name="Hirata H."/>
            <person name="Tsuyumu S."/>
            <person name="Won Lee S."/>
            <person name="Seo Y.S."/>
            <person name="Sriariyanum M."/>
            <person name="Ronald P.C."/>
            <person name="Sonti R.V."/>
            <person name="Van Sluys M.A."/>
            <person name="Leach J.E."/>
            <person name="White F.F."/>
            <person name="Bogdanove A.J."/>
        </authorList>
    </citation>
    <scope>NUCLEOTIDE SEQUENCE [LARGE SCALE GENOMIC DNA]</scope>
    <source>
        <strain evidence="2 3">PXO99A</strain>
    </source>
</reference>